<reference evidence="11" key="1">
    <citation type="submission" date="2020-08" db="EMBL/GenBank/DDBJ databases">
        <title>Multicomponent nature underlies the extraordinary mechanical properties of spider dragline silk.</title>
        <authorList>
            <person name="Kono N."/>
            <person name="Nakamura H."/>
            <person name="Mori M."/>
            <person name="Yoshida Y."/>
            <person name="Ohtoshi R."/>
            <person name="Malay A.D."/>
            <person name="Moran D.A.P."/>
            <person name="Tomita M."/>
            <person name="Numata K."/>
            <person name="Arakawa K."/>
        </authorList>
    </citation>
    <scope>NUCLEOTIDE SEQUENCE</scope>
</reference>
<dbReference type="GO" id="GO:0060090">
    <property type="term" value="F:molecular adaptor activity"/>
    <property type="evidence" value="ECO:0007669"/>
    <property type="project" value="TreeGrafter"/>
</dbReference>
<feature type="domain" description="Anaphase-promoting complex subunit 1 beta-sandwich" evidence="10">
    <location>
        <begin position="1606"/>
        <end position="1688"/>
    </location>
</feature>
<evidence type="ECO:0000259" key="9">
    <source>
        <dbReference type="Pfam" id="PF20518"/>
    </source>
</evidence>
<dbReference type="Gene3D" id="1.25.10.10">
    <property type="entry name" value="Leucine-rich Repeat Variant"/>
    <property type="match status" value="2"/>
</dbReference>
<dbReference type="Pfam" id="PF12859">
    <property type="entry name" value="ANAPC1"/>
    <property type="match status" value="1"/>
</dbReference>
<evidence type="ECO:0000259" key="8">
    <source>
        <dbReference type="Pfam" id="PF18122"/>
    </source>
</evidence>
<feature type="region of interest" description="Disordered" evidence="6">
    <location>
        <begin position="977"/>
        <end position="996"/>
    </location>
</feature>
<keyword evidence="4" id="KW-0498">Mitosis</keyword>
<gene>
    <name evidence="11" type="primary">ANAPC1</name>
    <name evidence="11" type="ORF">NPIL_188481</name>
</gene>
<dbReference type="Pfam" id="PF18122">
    <property type="entry name" value="APC1_C"/>
    <property type="match status" value="1"/>
</dbReference>
<evidence type="ECO:0000313" key="11">
    <source>
        <dbReference type="EMBL" id="GFT80070.1"/>
    </source>
</evidence>
<feature type="region of interest" description="Disordered" evidence="6">
    <location>
        <begin position="348"/>
        <end position="370"/>
    </location>
</feature>
<evidence type="ECO:0000256" key="2">
    <source>
        <dbReference type="ARBA" id="ARBA00022618"/>
    </source>
</evidence>
<feature type="domain" description="Anaphase-promoting complex subunit 1 N-terminal" evidence="7">
    <location>
        <begin position="67"/>
        <end position="194"/>
    </location>
</feature>
<dbReference type="InterPro" id="IPR048971">
    <property type="entry name" value="Apc1_3rd"/>
</dbReference>
<dbReference type="EMBL" id="BMAW01022874">
    <property type="protein sequence ID" value="GFT80070.1"/>
    <property type="molecule type" value="Genomic_DNA"/>
</dbReference>
<feature type="region of interest" description="Disordered" evidence="6">
    <location>
        <begin position="526"/>
        <end position="548"/>
    </location>
</feature>
<dbReference type="OrthoDB" id="26401at2759"/>
<dbReference type="Pfam" id="PF20518">
    <property type="entry name" value="Apc1_MidN"/>
    <property type="match status" value="1"/>
</dbReference>
<dbReference type="GO" id="GO:0007091">
    <property type="term" value="P:metaphase/anaphase transition of mitotic cell cycle"/>
    <property type="evidence" value="ECO:0007669"/>
    <property type="project" value="TreeGrafter"/>
</dbReference>
<feature type="compositionally biased region" description="Polar residues" evidence="6">
    <location>
        <begin position="526"/>
        <end position="545"/>
    </location>
</feature>
<evidence type="ECO:0000256" key="1">
    <source>
        <dbReference type="ARBA" id="ARBA00010547"/>
    </source>
</evidence>
<dbReference type="Pfam" id="PF21282">
    <property type="entry name" value="APC1_3rd"/>
    <property type="match status" value="1"/>
</dbReference>
<name>A0A8X6PTL6_NEPPI</name>
<dbReference type="GO" id="GO:0031145">
    <property type="term" value="P:anaphase-promoting complex-dependent catabolic process"/>
    <property type="evidence" value="ECO:0007669"/>
    <property type="project" value="TreeGrafter"/>
</dbReference>
<evidence type="ECO:0000259" key="7">
    <source>
        <dbReference type="Pfam" id="PF12859"/>
    </source>
</evidence>
<organism evidence="11 12">
    <name type="scientific">Nephila pilipes</name>
    <name type="common">Giant wood spider</name>
    <name type="synonym">Nephila maculata</name>
    <dbReference type="NCBI Taxonomy" id="299642"/>
    <lineage>
        <taxon>Eukaryota</taxon>
        <taxon>Metazoa</taxon>
        <taxon>Ecdysozoa</taxon>
        <taxon>Arthropoda</taxon>
        <taxon>Chelicerata</taxon>
        <taxon>Arachnida</taxon>
        <taxon>Araneae</taxon>
        <taxon>Araneomorphae</taxon>
        <taxon>Entelegynae</taxon>
        <taxon>Araneoidea</taxon>
        <taxon>Nephilidae</taxon>
        <taxon>Nephila</taxon>
    </lineage>
</organism>
<dbReference type="PANTHER" id="PTHR12827">
    <property type="entry name" value="MEIOTIC CHECKPOINT REGULATOR TSG24 FAMILY MEMBER"/>
    <property type="match status" value="1"/>
</dbReference>
<keyword evidence="3" id="KW-0677">Repeat</keyword>
<dbReference type="InterPro" id="IPR049255">
    <property type="entry name" value="Apc1_N"/>
</dbReference>
<keyword evidence="2" id="KW-0132">Cell division</keyword>
<comment type="similarity">
    <text evidence="1">Belongs to the APC1 family.</text>
</comment>
<proteinExistence type="inferred from homology"/>
<dbReference type="PANTHER" id="PTHR12827:SF3">
    <property type="entry name" value="ANAPHASE-PROMOTING COMPLEX SUBUNIT 1"/>
    <property type="match status" value="1"/>
</dbReference>
<sequence>MITAGEPQEFIPLGREHLKVHPGDVYLSTENVPAAPAVNDHSLTRDLLKALRGVTLKDQAEEHWFLKENAGDDSEEEFYWNGKTVIWSKSSGHGVRRIQKSFTMENNVLQVLWTEFRIRSCKPRIMDAVIEMETESHEALSGVCVVENSAVSVFATSGEDYIVSTPFQVLRAWTSKYGIIFERNLADERRENVSKQNQVDNLPVIFSMMHPLDDIAPVIKRKTSVNIVQINYFCDSSEDIVFCCSSPSLVMTYNKKGFHSVWKLRTTTFQEADFACSKIQMETPVKAGNTSAASASISSKSKLNFSSQTPSMNASSPYHSYHSSRVASPASMQGRSFSPGVSHLTHMATLSRSQPPSHTSSLTHPHSFTPLSAVTSRNSLSTSQDNDMCKFMEPLAPDICFDHEWSTDLSCIGYQEKASKVFLSKDIVGHNYLCYFLKEQKSLQLVKFEEIEPTKQWIFGSTSSISTLDAEALPDLDLIITVDSNFTLSLYTGTIKICKVHVADIFGPINEALTLSNPLPPMSYTTPKRTSLISSTRPPSASSTKFGDESQVLSPVPMIIEEPTKSVLNEEMSFFQVGPIKSVRDSVRSRVTLETSAGYYRLQIPEIAVSKTVSKCLKALKYVLPRDIYSQVFIKWYSSRNAPGPSDMDTRSELNVFLMSVLGMIGFDNDRIVLGDCIKNYSNAPAQVKKMKTHEKGCDDDWYHLMSLNNHKQNVEFKFLNEKSVQHSAVDDVYLFNDSALLFPYIAHVLFAFHLVYEDCKLDVALWNDLSQMCSFLCELARELRQYKYLDHYWQDFPEQFKFVNKHFIIPDVDIQKVLYPSYFAGPPSIYRYVKQCLTFNAVEPFPYIPNVTRMVHGMVLVFAFLTSLENPVLRIKDYLSEVIGLGVKEEELVNDGLLASCYSISNNPKKAAVYLITKLGFTIKDINSLPIGLALPVKDALLNCWHEPSGLWSKDMFDLIGRRDLSSLQSSEKVKILPQPTKSKHDHSKNTSKDNFEDGLHHLDLEVLRLRFGQDHRVHDVFQMLQSSKPVQISLVQRPEVSDHEFIEEQERHLYNLCIRTMAATVGRGMFTLRAYNPVVTEALPIPKLCLTGRAPPRNTTVDLSHIDVPPNMNMWPLFHNGVAAGLSISLNASKIDSTWMVYNKPRSSSNDTPTEHAGFLMALGLNGHLSRLTTLSMHDYLCKGHELTSVGILLGVSAAKRGTMDLGVTKLLSIHIEALLPPTSTELDVAPAVQVAAVMGLGLLYQGSGHHHMAEVLLGEIGRPPGPEMEHSIDRESYSLAAGLALGLITLGKGKEMSGVADFPMADQLYHYMVGGHKRPLTGIHKEKHKSPSYQIREGDNVNVDVTSPGATLALGMMFFDTDNHAIADWMTAPDTQFLLDMVRPDFLLLRTISKGLILWSSIHPSVKWIESHLPDIVSKHAFQRGVTNADVDYETMSQAYCNIIAGGCFCLGLKFAGSANAEAFETLMQYAKHFLSLSRKHVGDQAGEQAGRSTIETCLNVVVLSLAMVMAGTGDLDVIRICRHLRSRISQAASYVLYGSHMVTHMALGLLFLGGGRFTLSTSPLSIGAMVCAFFPKFPQHSNDNRYHLQAFYHLYVLAVEPRLIVPRLIDSNKPVYINMRVTFKDTPYFQNAEFTVKAPCILPELKFLKRVVIEDTRYWPIVFDCEENWDVLRNLLENGGTLHVLQNAGCLPYSEDPQGFRSLLAQSYIWNNVHAWNIKNMQISSFSSDPFALKFASCFLAPASTSEQEKEWQQKICSFLFECASLEKMEALPICVAMIQIAKLANFNCHTFDLWQIKMVSAYENWIKRYSSHYKDSLMLLRPDFGLSISNSVERSAKKAITELKNYLLQYITQNWTVVDNTLPDYPSALVGFILLHDLKGVNSPNLQSAGEVNLPALYNHLRNFNLSMSSVMSVLSVLTS</sequence>
<comment type="caution">
    <text evidence="11">The sequence shown here is derived from an EMBL/GenBank/DDBJ whole genome shotgun (WGS) entry which is preliminary data.</text>
</comment>
<dbReference type="InterPro" id="IPR011989">
    <property type="entry name" value="ARM-like"/>
</dbReference>
<dbReference type="Proteomes" id="UP000887013">
    <property type="component" value="Unassembled WGS sequence"/>
</dbReference>
<feature type="compositionally biased region" description="Low complexity" evidence="6">
    <location>
        <begin position="355"/>
        <end position="370"/>
    </location>
</feature>
<keyword evidence="12" id="KW-1185">Reference proteome</keyword>
<dbReference type="GO" id="GO:0051301">
    <property type="term" value="P:cell division"/>
    <property type="evidence" value="ECO:0007669"/>
    <property type="project" value="UniProtKB-KW"/>
</dbReference>
<evidence type="ECO:0000256" key="3">
    <source>
        <dbReference type="ARBA" id="ARBA00022737"/>
    </source>
</evidence>
<dbReference type="GO" id="GO:0005680">
    <property type="term" value="C:anaphase-promoting complex"/>
    <property type="evidence" value="ECO:0007669"/>
    <property type="project" value="InterPro"/>
</dbReference>
<dbReference type="InterPro" id="IPR024990">
    <property type="entry name" value="Apc1"/>
</dbReference>
<evidence type="ECO:0000256" key="4">
    <source>
        <dbReference type="ARBA" id="ARBA00022776"/>
    </source>
</evidence>
<evidence type="ECO:0000259" key="10">
    <source>
        <dbReference type="Pfam" id="PF21282"/>
    </source>
</evidence>
<evidence type="ECO:0000256" key="6">
    <source>
        <dbReference type="SAM" id="MobiDB-lite"/>
    </source>
</evidence>
<keyword evidence="5" id="KW-0131">Cell cycle</keyword>
<dbReference type="GO" id="GO:0070979">
    <property type="term" value="P:protein K11-linked ubiquitination"/>
    <property type="evidence" value="ECO:0007669"/>
    <property type="project" value="TreeGrafter"/>
</dbReference>
<evidence type="ECO:0000313" key="12">
    <source>
        <dbReference type="Proteomes" id="UP000887013"/>
    </source>
</evidence>
<protein>
    <submittedName>
        <fullName evidence="11">Anaphase-promoting complex subunit 1</fullName>
    </submittedName>
</protein>
<feature type="domain" description="Anaphase-promoting complex subunit 1 C-terminal" evidence="8">
    <location>
        <begin position="1727"/>
        <end position="1859"/>
    </location>
</feature>
<feature type="domain" description="Anaphase-promoting complex subunit 1 middle" evidence="9">
    <location>
        <begin position="664"/>
        <end position="967"/>
    </location>
</feature>
<evidence type="ECO:0000256" key="5">
    <source>
        <dbReference type="ARBA" id="ARBA00023306"/>
    </source>
</evidence>
<dbReference type="InterPro" id="IPR041221">
    <property type="entry name" value="APC1_C"/>
</dbReference>
<accession>A0A8X6PTL6</accession>
<dbReference type="InterPro" id="IPR046794">
    <property type="entry name" value="Apc1_MidN"/>
</dbReference>